<dbReference type="RefSeq" id="WP_125555015.1">
    <property type="nucleotide sequence ID" value="NZ_RBVX01000004.1"/>
</dbReference>
<organism evidence="2 3">
    <name type="scientific">Salibacterium salarium</name>
    <dbReference type="NCBI Taxonomy" id="284579"/>
    <lineage>
        <taxon>Bacteria</taxon>
        <taxon>Bacillati</taxon>
        <taxon>Bacillota</taxon>
        <taxon>Bacilli</taxon>
        <taxon>Bacillales</taxon>
        <taxon>Bacillaceae</taxon>
    </lineage>
</organism>
<protein>
    <submittedName>
        <fullName evidence="2">Transcriptional regulator</fullName>
    </submittedName>
</protein>
<dbReference type="PROSITE" id="PS50943">
    <property type="entry name" value="HTH_CROC1"/>
    <property type="match status" value="1"/>
</dbReference>
<dbReference type="Gene3D" id="1.10.260.40">
    <property type="entry name" value="lambda repressor-like DNA-binding domains"/>
    <property type="match status" value="1"/>
</dbReference>
<dbReference type="GO" id="GO:0003677">
    <property type="term" value="F:DNA binding"/>
    <property type="evidence" value="ECO:0007669"/>
    <property type="project" value="InterPro"/>
</dbReference>
<dbReference type="SMART" id="SM00530">
    <property type="entry name" value="HTH_XRE"/>
    <property type="match status" value="1"/>
</dbReference>
<name>A0A3R9QVC9_9BACI</name>
<dbReference type="PANTHER" id="PTHR37301:SF1">
    <property type="entry name" value="DNA-BINDING PROTEIN"/>
    <property type="match status" value="1"/>
</dbReference>
<dbReference type="Pfam" id="PF13443">
    <property type="entry name" value="HTH_26"/>
    <property type="match status" value="1"/>
</dbReference>
<keyword evidence="3" id="KW-1185">Reference proteome</keyword>
<evidence type="ECO:0000313" key="3">
    <source>
        <dbReference type="Proteomes" id="UP000275076"/>
    </source>
</evidence>
<gene>
    <name evidence="2" type="ORF">D7Z54_06405</name>
</gene>
<dbReference type="Proteomes" id="UP000275076">
    <property type="component" value="Unassembled WGS sequence"/>
</dbReference>
<accession>A0A3R9QVC9</accession>
<dbReference type="AlphaFoldDB" id="A0A3R9QVC9"/>
<dbReference type="PANTHER" id="PTHR37301">
    <property type="entry name" value="DNA-BINDING PROTEIN-RELATED"/>
    <property type="match status" value="1"/>
</dbReference>
<evidence type="ECO:0000259" key="1">
    <source>
        <dbReference type="PROSITE" id="PS50943"/>
    </source>
</evidence>
<feature type="domain" description="HTH cro/C1-type" evidence="1">
    <location>
        <begin position="6"/>
        <end position="61"/>
    </location>
</feature>
<dbReference type="EMBL" id="RBVX01000004">
    <property type="protein sequence ID" value="RSL34190.1"/>
    <property type="molecule type" value="Genomic_DNA"/>
</dbReference>
<dbReference type="OrthoDB" id="9805309at2"/>
<dbReference type="InterPro" id="IPR001387">
    <property type="entry name" value="Cro/C1-type_HTH"/>
</dbReference>
<sequence>MIRIKLDVMMAERKMSLNKLSELVDITPANLSILKNEKGKAIRFTTLDALCEALDCQPGDLMEYIDEAEEEE</sequence>
<reference evidence="2 3" key="1">
    <citation type="submission" date="2018-10" db="EMBL/GenBank/DDBJ databases">
        <title>Draft genome sequence of Bacillus salarius IM0101, isolated from a hypersaline soil in Inner Mongolia, China.</title>
        <authorList>
            <person name="Yamprayoonswat W."/>
            <person name="Boonvisut S."/>
            <person name="Jumpathong W."/>
            <person name="Sittihan S."/>
            <person name="Ruangsuj P."/>
            <person name="Wanthongcharoen S."/>
            <person name="Thongpramul N."/>
            <person name="Pimmason S."/>
            <person name="Yu B."/>
            <person name="Yasawong M."/>
        </authorList>
    </citation>
    <scope>NUCLEOTIDE SEQUENCE [LARGE SCALE GENOMIC DNA]</scope>
    <source>
        <strain evidence="2 3">IM0101</strain>
    </source>
</reference>
<evidence type="ECO:0000313" key="2">
    <source>
        <dbReference type="EMBL" id="RSL34190.1"/>
    </source>
</evidence>
<proteinExistence type="predicted"/>
<comment type="caution">
    <text evidence="2">The sequence shown here is derived from an EMBL/GenBank/DDBJ whole genome shotgun (WGS) entry which is preliminary data.</text>
</comment>
<dbReference type="SUPFAM" id="SSF47413">
    <property type="entry name" value="lambda repressor-like DNA-binding domains"/>
    <property type="match status" value="1"/>
</dbReference>
<dbReference type="InterPro" id="IPR010982">
    <property type="entry name" value="Lambda_DNA-bd_dom_sf"/>
</dbReference>